<comment type="caution">
    <text evidence="1">The sequence shown here is derived from an EMBL/GenBank/DDBJ whole genome shotgun (WGS) entry which is preliminary data.</text>
</comment>
<dbReference type="RefSeq" id="WP_366548041.1">
    <property type="nucleotide sequence ID" value="NZ_JBHZFA020000047.1"/>
</dbReference>
<evidence type="ECO:0000313" key="1">
    <source>
        <dbReference type="EMBL" id="MLW03347.1"/>
    </source>
</evidence>
<gene>
    <name evidence="1" type="ORF">EAK82_24925</name>
</gene>
<organism evidence="1">
    <name type="scientific">Salmonella enterica</name>
    <name type="common">Salmonella choleraesuis</name>
    <dbReference type="NCBI Taxonomy" id="28901"/>
    <lineage>
        <taxon>Bacteria</taxon>
        <taxon>Pseudomonadati</taxon>
        <taxon>Pseudomonadota</taxon>
        <taxon>Gammaproteobacteria</taxon>
        <taxon>Enterobacterales</taxon>
        <taxon>Enterobacteriaceae</taxon>
        <taxon>Salmonella</taxon>
    </lineage>
</organism>
<accession>A0A403N377</accession>
<dbReference type="EMBL" id="RVIJ01000044">
    <property type="protein sequence ID" value="MLW03347.1"/>
    <property type="molecule type" value="Genomic_DNA"/>
</dbReference>
<reference evidence="1" key="1">
    <citation type="submission" date="2018-10" db="EMBL/GenBank/DDBJ databases">
        <authorList>
            <consortium name="PulseNet: The National Subtyping Network for Foodborne Disease Surveillance"/>
            <person name="Tarr C.L."/>
            <person name="Trees E."/>
            <person name="Katz L.S."/>
            <person name="Carleton-Romer H.A."/>
            <person name="Stroika S."/>
            <person name="Kucerova Z."/>
            <person name="Roache K.F."/>
            <person name="Sabol A.L."/>
            <person name="Besser J."/>
            <person name="Gerner-Smidt P."/>
        </authorList>
    </citation>
    <scope>NUCLEOTIDE SEQUENCE [LARGE SCALE GENOMIC DNA]</scope>
    <source>
        <strain evidence="1">PNUSAS038541</strain>
    </source>
</reference>
<dbReference type="AlphaFoldDB" id="A0A403N377"/>
<sequence length="142" mass="16170">MIILFNVIFRILHALMVLFPAQSVIAVRLRQLAEDALLMKRVAADIRLAGEVFRQMSRGAGGHTPGAEQFVEYTLFYAAHSLGWGLFYGLSSRWPEWLIHELEFRGADIEEAYWCEGRSSGFRDAYDSRTLPEDVSMVVADR</sequence>
<name>A0A403N377_SALER</name>
<dbReference type="Proteomes" id="UP000885392">
    <property type="component" value="Unassembled WGS sequence"/>
</dbReference>
<proteinExistence type="predicted"/>
<protein>
    <submittedName>
        <fullName evidence="1">Uncharacterized protein</fullName>
    </submittedName>
</protein>